<feature type="transmembrane region" description="Helical" evidence="2">
    <location>
        <begin position="90"/>
        <end position="108"/>
    </location>
</feature>
<evidence type="ECO:0000259" key="3">
    <source>
        <dbReference type="Pfam" id="PF00060"/>
    </source>
</evidence>
<feature type="domain" description="Ionotropic glutamate receptor C-terminal" evidence="3">
    <location>
        <begin position="84"/>
        <end position="153"/>
    </location>
</feature>
<dbReference type="AlphaFoldDB" id="A0A915CNE4"/>
<comment type="similarity">
    <text evidence="1">Belongs to the glutamate-gated ion channel (TC 1.A.10.1) family.</text>
</comment>
<proteinExistence type="inferred from homology"/>
<protein>
    <recommendedName>
        <fullName evidence="3">Ionotropic glutamate receptor C-terminal domain-containing protein</fullName>
    </recommendedName>
</protein>
<keyword evidence="2" id="KW-0812">Transmembrane</keyword>
<evidence type="ECO:0000313" key="4">
    <source>
        <dbReference type="Proteomes" id="UP000887574"/>
    </source>
</evidence>
<dbReference type="GO" id="GO:0016020">
    <property type="term" value="C:membrane"/>
    <property type="evidence" value="ECO:0007669"/>
    <property type="project" value="InterPro"/>
</dbReference>
<name>A0A915CNE4_9BILA</name>
<dbReference type="InterPro" id="IPR001320">
    <property type="entry name" value="Iontro_rcpt_C"/>
</dbReference>
<reference evidence="5" key="1">
    <citation type="submission" date="2022-11" db="UniProtKB">
        <authorList>
            <consortium name="WormBaseParasite"/>
        </authorList>
    </citation>
    <scope>IDENTIFICATION</scope>
</reference>
<dbReference type="WBParaSite" id="jg10822">
    <property type="protein sequence ID" value="jg10822"/>
    <property type="gene ID" value="jg10822"/>
</dbReference>
<evidence type="ECO:0000256" key="1">
    <source>
        <dbReference type="ARBA" id="ARBA00008685"/>
    </source>
</evidence>
<accession>A0A915CNE4</accession>
<dbReference type="GO" id="GO:0015276">
    <property type="term" value="F:ligand-gated monoatomic ion channel activity"/>
    <property type="evidence" value="ECO:0007669"/>
    <property type="project" value="InterPro"/>
</dbReference>
<evidence type="ECO:0000256" key="2">
    <source>
        <dbReference type="SAM" id="Phobius"/>
    </source>
</evidence>
<dbReference type="Proteomes" id="UP000887574">
    <property type="component" value="Unplaced"/>
</dbReference>
<dbReference type="Pfam" id="PF00060">
    <property type="entry name" value="Lig_chan"/>
    <property type="match status" value="1"/>
</dbReference>
<keyword evidence="2" id="KW-1133">Transmembrane helix</keyword>
<keyword evidence="4" id="KW-1185">Reference proteome</keyword>
<dbReference type="Gene3D" id="3.40.190.10">
    <property type="entry name" value="Periplasmic binding protein-like II"/>
    <property type="match status" value="1"/>
</dbReference>
<sequence>MFTLLQLPTIYLADLAVYPTYFFLTVNAQPPHSQAPVEHGQGHAGHYGGYHTTAYPVGHSESHPVTHEDNHEFYDQQHKKLGLVKNIRRLLKYLLWGFTLFLLAYYFANLTAHLIHRQAQRNQIRNVNDLVGQSRVQYGFVRNGPVHQYLLNSVDPVHQQLLRNVQAQSPSGFVSNYSEGCKEFVIAMEILPFY</sequence>
<organism evidence="4 5">
    <name type="scientific">Ditylenchus dipsaci</name>
    <dbReference type="NCBI Taxonomy" id="166011"/>
    <lineage>
        <taxon>Eukaryota</taxon>
        <taxon>Metazoa</taxon>
        <taxon>Ecdysozoa</taxon>
        <taxon>Nematoda</taxon>
        <taxon>Chromadorea</taxon>
        <taxon>Rhabditida</taxon>
        <taxon>Tylenchina</taxon>
        <taxon>Tylenchomorpha</taxon>
        <taxon>Sphaerularioidea</taxon>
        <taxon>Anguinidae</taxon>
        <taxon>Anguininae</taxon>
        <taxon>Ditylenchus</taxon>
    </lineage>
</organism>
<keyword evidence="2" id="KW-0472">Membrane</keyword>
<evidence type="ECO:0000313" key="5">
    <source>
        <dbReference type="WBParaSite" id="jg10822"/>
    </source>
</evidence>